<evidence type="ECO:0000256" key="1">
    <source>
        <dbReference type="SAM" id="MobiDB-lite"/>
    </source>
</evidence>
<dbReference type="PROSITE" id="PS51272">
    <property type="entry name" value="SLH"/>
    <property type="match status" value="3"/>
</dbReference>
<feature type="domain" description="SLH" evidence="2">
    <location>
        <begin position="1012"/>
        <end position="1075"/>
    </location>
</feature>
<evidence type="ECO:0000313" key="4">
    <source>
        <dbReference type="Proteomes" id="UP000564644"/>
    </source>
</evidence>
<dbReference type="PANTHER" id="PTHR43308">
    <property type="entry name" value="OUTER MEMBRANE PROTEIN ALPHA-RELATED"/>
    <property type="match status" value="1"/>
</dbReference>
<accession>A0A7X0SQG0</accession>
<protein>
    <submittedName>
        <fullName evidence="3">S-layer homology domain-containing protein</fullName>
    </submittedName>
</protein>
<feature type="domain" description="SLH" evidence="2">
    <location>
        <begin position="1076"/>
        <end position="1135"/>
    </location>
</feature>
<sequence>MEYRASGESAWTAITGTSVTELAPGTYDVRTKATGSAFASATTSVTIGAATATPETTPAASIDYASEELIGLTPGVSYTINGESQTADVSGKLSLDSSWLGTTLSIVKVGNGTTTTDSEAQSLAVPSRAGAPTGVGKTDETVVGASDGSITSVTSAMEYRASGESEWTAITGTSVTELAPGTYDVRTKATGSAFASAETSVTIDAATTSPEAKPAATVDYANEKLTGLTPGAAYTVSGESQTADENGELALDSSWLGTTLSIVKVGSGTTTDSAAQSLAVPSRADAPTGVGKTDETAVGASDGFITSVTSEMEYRASGESEWTAITGTSVTGLAPGTYDVRTKATGSAFASAETSVTIAAATATPETTPAANIDYANEELIGLTPGASYTINGESQTADVSGKLSLDSSWLGTTLSIVKVGNGTTTTDSEAQSLAVPSRAGAPTGVGKTDETVVGASDGSIRSVTSAMEYRASGESAWTAITGTSVTELAPGTYDVRTKATGSAFASAATSVTIAAATSTPETTPAASIDYANEELIGLTPGASYTINGESQTADVSGKLSLDNSWLGTTLSIVKVGNGTTTTDSAAQSLVIARRPSVPSVSADDESNLIVGLNTTMEFSVDNGAYMKYDGTNPPNLSGAHSVKVRLAATASAPSSYEATLIYMADSAVGLTISSSDPRGAANDGKTKLEVTETLPAGHKLVYFNFGSGPVVVPKVGDALTGYSNLPDSRVVPASNGDMFGVAEVDADGKVVHFGQAIANVVVEPIVVTDPGTSVPTQNAGSGTSQSDVVVLVNGKVENAGRATTTTVNNQTVTTVAVDPDKLNEKLAAEGNNAVVTIPVNSGSDVVIGELTAQMVKNMEQKQAVVQIKTPQATYSLPANQINVDSISSQLGQTANLEDIKIRIQIAAPSAEAAKAAEDAASAGGFTPVVTPVEFTVKGTYNGQTVEVSRFNSYVERTIAIPDGVDPGKITTGIVIDPDGTVRHVPTKISRIEGKYYAVINSLTNSLYSVVWHPIEFQDVENHWAQNAVNDMGSRMIVDGTGNGLFSPDRSMTRAEFAAMIVRALGLKVESGLSTFADVSASAWYVGAVQTAYDYKLINGFGDGLFHPMEEITREQAMAIIDKAMAITGLQAQFRQVDADTLLRPFADAAKVSSWAKEDVARSLQAGVVTGRNGHELDPQASITRAEIAAMIQRLLQKSDLI</sequence>
<evidence type="ECO:0000259" key="2">
    <source>
        <dbReference type="PROSITE" id="PS51272"/>
    </source>
</evidence>
<dbReference type="Proteomes" id="UP000564644">
    <property type="component" value="Unassembled WGS sequence"/>
</dbReference>
<feature type="region of interest" description="Disordered" evidence="1">
    <location>
        <begin position="276"/>
        <end position="295"/>
    </location>
</feature>
<dbReference type="PANTHER" id="PTHR43308:SF5">
    <property type="entry name" value="S-LAYER PROTEIN _ PEPTIDOGLYCAN ENDO-BETA-N-ACETYLGLUCOSAMINIDASE"/>
    <property type="match status" value="1"/>
</dbReference>
<keyword evidence="4" id="KW-1185">Reference proteome</keyword>
<dbReference type="AlphaFoldDB" id="A0A7X0SQG0"/>
<evidence type="ECO:0000313" key="3">
    <source>
        <dbReference type="EMBL" id="MBB6734247.1"/>
    </source>
</evidence>
<organism evidence="3 4">
    <name type="scientific">Cohnella zeiphila</name>
    <dbReference type="NCBI Taxonomy" id="2761120"/>
    <lineage>
        <taxon>Bacteria</taxon>
        <taxon>Bacillati</taxon>
        <taxon>Bacillota</taxon>
        <taxon>Bacilli</taxon>
        <taxon>Bacillales</taxon>
        <taxon>Paenibacillaceae</taxon>
        <taxon>Cohnella</taxon>
    </lineage>
</organism>
<proteinExistence type="predicted"/>
<dbReference type="Pfam" id="PF00395">
    <property type="entry name" value="SLH"/>
    <property type="match status" value="3"/>
</dbReference>
<gene>
    <name evidence="3" type="ORF">H7C18_25320</name>
</gene>
<comment type="caution">
    <text evidence="3">The sequence shown here is derived from an EMBL/GenBank/DDBJ whole genome shotgun (WGS) entry which is preliminary data.</text>
</comment>
<reference evidence="3 4" key="1">
    <citation type="submission" date="2020-08" db="EMBL/GenBank/DDBJ databases">
        <title>Cohnella phylogeny.</title>
        <authorList>
            <person name="Dunlap C."/>
        </authorList>
    </citation>
    <scope>NUCLEOTIDE SEQUENCE [LARGE SCALE GENOMIC DNA]</scope>
    <source>
        <strain evidence="3 4">CBP 2801</strain>
    </source>
</reference>
<feature type="domain" description="SLH" evidence="2">
    <location>
        <begin position="1143"/>
        <end position="1202"/>
    </location>
</feature>
<dbReference type="InterPro" id="IPR051465">
    <property type="entry name" value="Cell_Envelope_Struct_Comp"/>
</dbReference>
<dbReference type="EMBL" id="JACJVO010000032">
    <property type="protein sequence ID" value="MBB6734247.1"/>
    <property type="molecule type" value="Genomic_DNA"/>
</dbReference>
<dbReference type="InterPro" id="IPR001119">
    <property type="entry name" value="SLH_dom"/>
</dbReference>
<name>A0A7X0SQG0_9BACL</name>